<dbReference type="NCBIfam" id="TIGR04183">
    <property type="entry name" value="Por_Secre_tail"/>
    <property type="match status" value="1"/>
</dbReference>
<dbReference type="EMBL" id="UINC01076070">
    <property type="protein sequence ID" value="SVC14879.1"/>
    <property type="molecule type" value="Genomic_DNA"/>
</dbReference>
<organism evidence="1">
    <name type="scientific">marine metagenome</name>
    <dbReference type="NCBI Taxonomy" id="408172"/>
    <lineage>
        <taxon>unclassified sequences</taxon>
        <taxon>metagenomes</taxon>
        <taxon>ecological metagenomes</taxon>
    </lineage>
</organism>
<gene>
    <name evidence="1" type="ORF">METZ01_LOCUS267733</name>
</gene>
<evidence type="ECO:0008006" key="2">
    <source>
        <dbReference type="Google" id="ProtNLM"/>
    </source>
</evidence>
<name>A0A382JSZ2_9ZZZZ</name>
<proteinExistence type="predicted"/>
<accession>A0A382JSZ2</accession>
<protein>
    <recommendedName>
        <fullName evidence="2">Secretion system C-terminal sorting domain-containing protein</fullName>
    </recommendedName>
</protein>
<reference evidence="1" key="1">
    <citation type="submission" date="2018-05" db="EMBL/GenBank/DDBJ databases">
        <authorList>
            <person name="Lanie J.A."/>
            <person name="Ng W.-L."/>
            <person name="Kazmierczak K.M."/>
            <person name="Andrzejewski T.M."/>
            <person name="Davidsen T.M."/>
            <person name="Wayne K.J."/>
            <person name="Tettelin H."/>
            <person name="Glass J.I."/>
            <person name="Rusch D."/>
            <person name="Podicherti R."/>
            <person name="Tsui H.-C.T."/>
            <person name="Winkler M.E."/>
        </authorList>
    </citation>
    <scope>NUCLEOTIDE SEQUENCE</scope>
</reference>
<sequence length="148" mass="16428">KVYYTNAFPFSSGASMYVQDLLSNNNIASNWAESKIPFGLGDLGTPGGPSPSMSSSTLTIPHKIHLYQNYPNPFNSMTTLSYEISESGYMQLAIFNLSGQEVEILEEGLKHPGIFHVYWKTDILPSGVYVSQLVFDDQILSKKLVLLK</sequence>
<evidence type="ECO:0000313" key="1">
    <source>
        <dbReference type="EMBL" id="SVC14879.1"/>
    </source>
</evidence>
<feature type="non-terminal residue" evidence="1">
    <location>
        <position position="1"/>
    </location>
</feature>
<dbReference type="InterPro" id="IPR026444">
    <property type="entry name" value="Secre_tail"/>
</dbReference>
<dbReference type="AlphaFoldDB" id="A0A382JSZ2"/>